<sequence length="59" mass="5889">MTEKKPADDARAKFLEALDKKNQKGGAGSNGGPASGSKVGGGQAEGGAPKRFQRKSGSA</sequence>
<dbReference type="Pfam" id="PF17227">
    <property type="entry name" value="DUF5302"/>
    <property type="match status" value="1"/>
</dbReference>
<feature type="compositionally biased region" description="Gly residues" evidence="1">
    <location>
        <begin position="25"/>
        <end position="45"/>
    </location>
</feature>
<evidence type="ECO:0000313" key="3">
    <source>
        <dbReference type="EMBL" id="CAB5077740.1"/>
    </source>
</evidence>
<feature type="compositionally biased region" description="Basic and acidic residues" evidence="1">
    <location>
        <begin position="1"/>
        <end position="22"/>
    </location>
</feature>
<proteinExistence type="predicted"/>
<evidence type="ECO:0000256" key="1">
    <source>
        <dbReference type="SAM" id="MobiDB-lite"/>
    </source>
</evidence>
<dbReference type="EMBL" id="CAFBRB010000201">
    <property type="protein sequence ID" value="CAB5077740.1"/>
    <property type="molecule type" value="Genomic_DNA"/>
</dbReference>
<protein>
    <submittedName>
        <fullName evidence="3">Unannotated protein</fullName>
    </submittedName>
</protein>
<evidence type="ECO:0000313" key="2">
    <source>
        <dbReference type="EMBL" id="CAB4988434.1"/>
    </source>
</evidence>
<accession>A0A6J7VHM6</accession>
<feature type="region of interest" description="Disordered" evidence="1">
    <location>
        <begin position="1"/>
        <end position="59"/>
    </location>
</feature>
<dbReference type="EMBL" id="CAFBOJ010000151">
    <property type="protein sequence ID" value="CAB4988434.1"/>
    <property type="molecule type" value="Genomic_DNA"/>
</dbReference>
<gene>
    <name evidence="2" type="ORF">UFOPK3937_01157</name>
    <name evidence="3" type="ORF">UFOPK4401_01326</name>
</gene>
<dbReference type="AlphaFoldDB" id="A0A6J7VHM6"/>
<organism evidence="3">
    <name type="scientific">freshwater metagenome</name>
    <dbReference type="NCBI Taxonomy" id="449393"/>
    <lineage>
        <taxon>unclassified sequences</taxon>
        <taxon>metagenomes</taxon>
        <taxon>ecological metagenomes</taxon>
    </lineage>
</organism>
<name>A0A6J7VHM6_9ZZZZ</name>
<reference evidence="3" key="1">
    <citation type="submission" date="2020-05" db="EMBL/GenBank/DDBJ databases">
        <authorList>
            <person name="Chiriac C."/>
            <person name="Salcher M."/>
            <person name="Ghai R."/>
            <person name="Kavagutti S V."/>
        </authorList>
    </citation>
    <scope>NUCLEOTIDE SEQUENCE</scope>
</reference>
<dbReference type="InterPro" id="IPR035172">
    <property type="entry name" value="DUF5302"/>
</dbReference>